<protein>
    <submittedName>
        <fullName evidence="1">Uncharacterized protein</fullName>
    </submittedName>
</protein>
<reference evidence="2" key="1">
    <citation type="submission" date="2016-10" db="EMBL/GenBank/DDBJ databases">
        <authorList>
            <person name="Varghese N."/>
            <person name="Submissions S."/>
        </authorList>
    </citation>
    <scope>NUCLEOTIDE SEQUENCE [LARGE SCALE GENOMIC DNA]</scope>
    <source>
        <strain evidence="2">MO64</strain>
    </source>
</reference>
<evidence type="ECO:0000313" key="2">
    <source>
        <dbReference type="Proteomes" id="UP000198725"/>
    </source>
</evidence>
<sequence>MVKVSVGRFVAEYQRGFITQVKRARGCGGSACLAAGPPRVIVAGILGFSPGRAVLHVNEEAIP</sequence>
<dbReference type="AlphaFoldDB" id="A0A1I4F8D8"/>
<dbReference type="Proteomes" id="UP000198725">
    <property type="component" value="Unassembled WGS sequence"/>
</dbReference>
<accession>A0A1I4F8D8</accession>
<proteinExistence type="predicted"/>
<organism evidence="1 2">
    <name type="scientific">Rhodanobacter glycinis</name>
    <dbReference type="NCBI Taxonomy" id="582702"/>
    <lineage>
        <taxon>Bacteria</taxon>
        <taxon>Pseudomonadati</taxon>
        <taxon>Pseudomonadota</taxon>
        <taxon>Gammaproteobacteria</taxon>
        <taxon>Lysobacterales</taxon>
        <taxon>Rhodanobacteraceae</taxon>
        <taxon>Rhodanobacter</taxon>
    </lineage>
</organism>
<gene>
    <name evidence="1" type="ORF">SAMN05192579_11632</name>
</gene>
<evidence type="ECO:0000313" key="1">
    <source>
        <dbReference type="EMBL" id="SFL14245.1"/>
    </source>
</evidence>
<keyword evidence="2" id="KW-1185">Reference proteome</keyword>
<dbReference type="EMBL" id="FOSR01000016">
    <property type="protein sequence ID" value="SFL14245.1"/>
    <property type="molecule type" value="Genomic_DNA"/>
</dbReference>
<name>A0A1I4F8D8_9GAMM</name>